<dbReference type="AlphaFoldDB" id="A0A8J3Y147"/>
<dbReference type="RefSeq" id="WP_203949032.1">
    <property type="nucleotide sequence ID" value="NZ_BOOR01000074.1"/>
</dbReference>
<feature type="transmembrane region" description="Helical" evidence="1">
    <location>
        <begin position="36"/>
        <end position="61"/>
    </location>
</feature>
<accession>A0A8J3Y147</accession>
<evidence type="ECO:0000256" key="1">
    <source>
        <dbReference type="SAM" id="Phobius"/>
    </source>
</evidence>
<gene>
    <name evidence="3" type="ORF">Pth03_73320</name>
</gene>
<keyword evidence="4" id="KW-1185">Reference proteome</keyword>
<sequence>MSVVQEIFAGSSAKGDGRREERRNLVRALRPGRTPAGVLVAATLTVCAWGVAVEIIATMFGSPVVSPPLRRLLATTFGDPAVPGTAAAMIACGVGLVALAVLPGRPRLVPLESDDPLLVMGLTRSGLTRTLAVAAQSVEGVARARVRILRGQIEVVVVTDAKRTGELLREVGGAVGDQLAGLGAQCRHEVVVRLRRKRL</sequence>
<dbReference type="Proteomes" id="UP000605992">
    <property type="component" value="Unassembled WGS sequence"/>
</dbReference>
<keyword evidence="1" id="KW-0812">Transmembrane</keyword>
<evidence type="ECO:0000259" key="2">
    <source>
        <dbReference type="Pfam" id="PF19803"/>
    </source>
</evidence>
<organism evidence="3 4">
    <name type="scientific">Planotetraspora thailandica</name>
    <dbReference type="NCBI Taxonomy" id="487172"/>
    <lineage>
        <taxon>Bacteria</taxon>
        <taxon>Bacillati</taxon>
        <taxon>Actinomycetota</taxon>
        <taxon>Actinomycetes</taxon>
        <taxon>Streptosporangiales</taxon>
        <taxon>Streptosporangiaceae</taxon>
        <taxon>Planotetraspora</taxon>
    </lineage>
</organism>
<protein>
    <recommendedName>
        <fullName evidence="2">DUF6286 domain-containing protein</fullName>
    </recommendedName>
</protein>
<dbReference type="InterPro" id="IPR046253">
    <property type="entry name" value="DUF6286"/>
</dbReference>
<feature type="transmembrane region" description="Helical" evidence="1">
    <location>
        <begin position="81"/>
        <end position="102"/>
    </location>
</feature>
<dbReference type="Pfam" id="PF19803">
    <property type="entry name" value="DUF6286"/>
    <property type="match status" value="1"/>
</dbReference>
<evidence type="ECO:0000313" key="3">
    <source>
        <dbReference type="EMBL" id="GII58943.1"/>
    </source>
</evidence>
<evidence type="ECO:0000313" key="4">
    <source>
        <dbReference type="Proteomes" id="UP000605992"/>
    </source>
</evidence>
<name>A0A8J3Y147_9ACTN</name>
<keyword evidence="1" id="KW-0472">Membrane</keyword>
<keyword evidence="1" id="KW-1133">Transmembrane helix</keyword>
<dbReference type="EMBL" id="BOOR01000074">
    <property type="protein sequence ID" value="GII58943.1"/>
    <property type="molecule type" value="Genomic_DNA"/>
</dbReference>
<proteinExistence type="predicted"/>
<comment type="caution">
    <text evidence="3">The sequence shown here is derived from an EMBL/GenBank/DDBJ whole genome shotgun (WGS) entry which is preliminary data.</text>
</comment>
<reference evidence="3" key="1">
    <citation type="submission" date="2021-01" db="EMBL/GenBank/DDBJ databases">
        <title>Whole genome shotgun sequence of Planotetraspora thailandica NBRC 104271.</title>
        <authorList>
            <person name="Komaki H."/>
            <person name="Tamura T."/>
        </authorList>
    </citation>
    <scope>NUCLEOTIDE SEQUENCE</scope>
    <source>
        <strain evidence="3">NBRC 104271</strain>
    </source>
</reference>
<feature type="domain" description="DUF6286" evidence="2">
    <location>
        <begin position="91"/>
        <end position="195"/>
    </location>
</feature>